<keyword evidence="4" id="KW-0732">Signal</keyword>
<gene>
    <name evidence="6" type="ORF">LuPra_01473</name>
</gene>
<reference evidence="6 7" key="1">
    <citation type="journal article" date="2016" name="Genome Announc.">
        <title>First Complete Genome Sequence of a Subdivision 6 Acidobacterium Strain.</title>
        <authorList>
            <person name="Huang S."/>
            <person name="Vieira S."/>
            <person name="Bunk B."/>
            <person name="Riedel T."/>
            <person name="Sproer C."/>
            <person name="Overmann J."/>
        </authorList>
    </citation>
    <scope>NUCLEOTIDE SEQUENCE [LARGE SCALE GENOMIC DNA]</scope>
    <source>
        <strain evidence="7">DSM 100886 HEG_-6_39</strain>
    </source>
</reference>
<keyword evidence="2 6" id="KW-0808">Transferase</keyword>
<keyword evidence="7" id="KW-1185">Reference proteome</keyword>
<dbReference type="EMBL" id="CP015136">
    <property type="protein sequence ID" value="AMY08279.1"/>
    <property type="molecule type" value="Genomic_DNA"/>
</dbReference>
<dbReference type="Proteomes" id="UP000076079">
    <property type="component" value="Chromosome"/>
</dbReference>
<dbReference type="CDD" id="cd02440">
    <property type="entry name" value="AdoMet_MTases"/>
    <property type="match status" value="1"/>
</dbReference>
<evidence type="ECO:0000256" key="1">
    <source>
        <dbReference type="ARBA" id="ARBA00022603"/>
    </source>
</evidence>
<evidence type="ECO:0000313" key="6">
    <source>
        <dbReference type="EMBL" id="AMY08279.1"/>
    </source>
</evidence>
<dbReference type="STRING" id="1855912.LuPra_01473"/>
<evidence type="ECO:0000313" key="7">
    <source>
        <dbReference type="Proteomes" id="UP000076079"/>
    </source>
</evidence>
<keyword evidence="1 6" id="KW-0489">Methyltransferase</keyword>
<name>A0A143PKJ3_LUTPR</name>
<evidence type="ECO:0000256" key="2">
    <source>
        <dbReference type="ARBA" id="ARBA00022679"/>
    </source>
</evidence>
<evidence type="ECO:0000256" key="4">
    <source>
        <dbReference type="SAM" id="SignalP"/>
    </source>
</evidence>
<dbReference type="Gene3D" id="3.40.50.150">
    <property type="entry name" value="Vaccinia Virus protein VP39"/>
    <property type="match status" value="1"/>
</dbReference>
<organism evidence="6 7">
    <name type="scientific">Luteitalea pratensis</name>
    <dbReference type="NCBI Taxonomy" id="1855912"/>
    <lineage>
        <taxon>Bacteria</taxon>
        <taxon>Pseudomonadati</taxon>
        <taxon>Acidobacteriota</taxon>
        <taxon>Vicinamibacteria</taxon>
        <taxon>Vicinamibacterales</taxon>
        <taxon>Vicinamibacteraceae</taxon>
        <taxon>Luteitalea</taxon>
    </lineage>
</organism>
<evidence type="ECO:0000256" key="3">
    <source>
        <dbReference type="ARBA" id="ARBA00022691"/>
    </source>
</evidence>
<feature type="chain" id="PRO_5007511606" evidence="4">
    <location>
        <begin position="26"/>
        <end position="274"/>
    </location>
</feature>
<reference evidence="7" key="2">
    <citation type="submission" date="2016-04" db="EMBL/GenBank/DDBJ databases">
        <title>First Complete Genome Sequence of a Subdivision 6 Acidobacterium.</title>
        <authorList>
            <person name="Huang S."/>
            <person name="Vieira S."/>
            <person name="Bunk B."/>
            <person name="Riedel T."/>
            <person name="Sproeer C."/>
            <person name="Overmann J."/>
        </authorList>
    </citation>
    <scope>NUCLEOTIDE SEQUENCE [LARGE SCALE GENOMIC DNA]</scope>
    <source>
        <strain evidence="7">DSM 100886 HEG_-6_39</strain>
    </source>
</reference>
<dbReference type="InterPro" id="IPR026170">
    <property type="entry name" value="FAM173A/B"/>
</dbReference>
<dbReference type="GO" id="GO:0016279">
    <property type="term" value="F:protein-lysine N-methyltransferase activity"/>
    <property type="evidence" value="ECO:0007669"/>
    <property type="project" value="InterPro"/>
</dbReference>
<accession>A0A143PKJ3</accession>
<dbReference type="Pfam" id="PF13649">
    <property type="entry name" value="Methyltransf_25"/>
    <property type="match status" value="1"/>
</dbReference>
<sequence precursor="true">MARRDRGSVGLGLALVLLLPATAIAQATQQFDPQFALPGKDVVWVPTPAAMVEVMLDLARVTPQDVVVDLGSGDGRMVISAARRGARARGVEYNPEMVRLSKRRAIEAGVQDRVTFVEGDMFEADIADATVMVVFLLAETMQRLQPRILALRPGTRIVSNTFGFPEWPADDRVTRPDCDAWCTAQSWVVPAQVGGDWQVKGGPTLRLDQHFQKVTGLIVGPAGSTIQGGTVSGPELAFAVGDASVVARLDGDRLVGTRTEARRASVWVATRIAR</sequence>
<proteinExistence type="predicted"/>
<evidence type="ECO:0000259" key="5">
    <source>
        <dbReference type="Pfam" id="PF13649"/>
    </source>
</evidence>
<dbReference type="AlphaFoldDB" id="A0A143PKJ3"/>
<dbReference type="OrthoDB" id="5495550at2"/>
<feature type="signal peptide" evidence="4">
    <location>
        <begin position="1"/>
        <end position="25"/>
    </location>
</feature>
<dbReference type="GO" id="GO:0032259">
    <property type="term" value="P:methylation"/>
    <property type="evidence" value="ECO:0007669"/>
    <property type="project" value="UniProtKB-KW"/>
</dbReference>
<dbReference type="KEGG" id="abac:LuPra_01473"/>
<dbReference type="InterPro" id="IPR041698">
    <property type="entry name" value="Methyltransf_25"/>
</dbReference>
<dbReference type="PANTHER" id="PTHR13610:SF11">
    <property type="entry name" value="METHYLTRANSFERASE DOMAIN-CONTAINING PROTEIN"/>
    <property type="match status" value="1"/>
</dbReference>
<dbReference type="PANTHER" id="PTHR13610">
    <property type="entry name" value="METHYLTRANSFERASE DOMAIN-CONTAINING PROTEIN"/>
    <property type="match status" value="1"/>
</dbReference>
<dbReference type="InterPro" id="IPR029063">
    <property type="entry name" value="SAM-dependent_MTases_sf"/>
</dbReference>
<protein>
    <submittedName>
        <fullName evidence="6">Arsenite S-adenosylmethyltransferase</fullName>
    </submittedName>
</protein>
<keyword evidence="3" id="KW-0949">S-adenosyl-L-methionine</keyword>
<dbReference type="SUPFAM" id="SSF53335">
    <property type="entry name" value="S-adenosyl-L-methionine-dependent methyltransferases"/>
    <property type="match status" value="1"/>
</dbReference>
<feature type="domain" description="Methyltransferase" evidence="5">
    <location>
        <begin position="67"/>
        <end position="142"/>
    </location>
</feature>
<dbReference type="RefSeq" id="WP_110170136.1">
    <property type="nucleotide sequence ID" value="NZ_CP015136.1"/>
</dbReference>